<reference evidence="1" key="1">
    <citation type="submission" date="2022-07" db="EMBL/GenBank/DDBJ databases">
        <authorList>
            <person name="Jung M.-Y."/>
            <person name="Lee M."/>
        </authorList>
    </citation>
    <scope>NUCLEOTIDE SEQUENCE</scope>
    <source>
        <strain evidence="1">S8</strain>
    </source>
</reference>
<accession>A0ABT1WPE1</accession>
<protein>
    <submittedName>
        <fullName evidence="1">Cyclic-di-AMP receptor</fullName>
    </submittedName>
</protein>
<gene>
    <name evidence="1" type="ORF">NPA36_07525</name>
</gene>
<dbReference type="InterPro" id="IPR010375">
    <property type="entry name" value="CdAMP_rec"/>
</dbReference>
<reference evidence="1" key="2">
    <citation type="journal article" date="2023" name="Curr. Microbiol.">
        <title>Granulicatella seriolae sp. nov., a Novel Facultative Anaerobe Isolated from Yellowtail Marine Fish.</title>
        <authorList>
            <person name="Lee M."/>
            <person name="Choi Y.J."/>
            <person name="Farooq A."/>
            <person name="Jeong J.B."/>
            <person name="Jung M.Y."/>
        </authorList>
    </citation>
    <scope>NUCLEOTIDE SEQUENCE</scope>
    <source>
        <strain evidence="1">S8</strain>
    </source>
</reference>
<sequence>MKLIIAIVQDKDSHILGNEFSEADIRATRLSTTGGFLRAGNTTFLIGIEDERVQEVLDLIKDNCQAREQFSAPPIHLDSAIDTSISFPIPVTVGGATVFVLPIDEAHRF</sequence>
<dbReference type="RefSeq" id="WP_256945512.1">
    <property type="nucleotide sequence ID" value="NZ_JANHNZ010000007.1"/>
</dbReference>
<dbReference type="EMBL" id="JANHNZ010000007">
    <property type="protein sequence ID" value="MCQ9210399.1"/>
    <property type="molecule type" value="Genomic_DNA"/>
</dbReference>
<keyword evidence="1" id="KW-0675">Receptor</keyword>
<evidence type="ECO:0000313" key="2">
    <source>
        <dbReference type="Proteomes" id="UP001059480"/>
    </source>
</evidence>
<keyword evidence="2" id="KW-1185">Reference proteome</keyword>
<dbReference type="Pfam" id="PF06153">
    <property type="entry name" value="CdAMP_rec"/>
    <property type="match status" value="1"/>
</dbReference>
<dbReference type="PANTHER" id="PTHR38456">
    <property type="entry name" value="CYCLIC DI-AMP RECEPTOR A"/>
    <property type="match status" value="1"/>
</dbReference>
<dbReference type="PANTHER" id="PTHR38456:SF1">
    <property type="entry name" value="CYCLIC DI-AMP RECEPTOR A"/>
    <property type="match status" value="1"/>
</dbReference>
<name>A0ABT1WPE1_9LACT</name>
<dbReference type="Proteomes" id="UP001059480">
    <property type="component" value="Unassembled WGS sequence"/>
</dbReference>
<dbReference type="InterPro" id="IPR015867">
    <property type="entry name" value="N-reg_PII/ATP_PRibTrfase_C"/>
</dbReference>
<reference evidence="1" key="3">
    <citation type="journal article" date="2023" name="Microbiol. Resour. Announc.">
        <title>Draft Genome Sequence of Granulicatella sp. Strain S8, Isolated from a Marine Fish, Seriola quinqueradiata.</title>
        <authorList>
            <person name="Lee M."/>
            <person name="Farooq A."/>
            <person name="Jeong J.B."/>
            <person name="Jung M.Y."/>
        </authorList>
    </citation>
    <scope>NUCLEOTIDE SEQUENCE</scope>
    <source>
        <strain evidence="1">S8</strain>
    </source>
</reference>
<dbReference type="InterPro" id="IPR011322">
    <property type="entry name" value="N-reg_PII-like_a/b"/>
</dbReference>
<organism evidence="1 2">
    <name type="scientific">Granulicatella seriolae</name>
    <dbReference type="NCBI Taxonomy" id="2967226"/>
    <lineage>
        <taxon>Bacteria</taxon>
        <taxon>Bacillati</taxon>
        <taxon>Bacillota</taxon>
        <taxon>Bacilli</taxon>
        <taxon>Lactobacillales</taxon>
        <taxon>Carnobacteriaceae</taxon>
        <taxon>Granulicatella</taxon>
    </lineage>
</organism>
<comment type="caution">
    <text evidence="1">The sequence shown here is derived from an EMBL/GenBank/DDBJ whole genome shotgun (WGS) entry which is preliminary data.</text>
</comment>
<dbReference type="Gene3D" id="3.30.70.120">
    <property type="match status" value="1"/>
</dbReference>
<evidence type="ECO:0000313" key="1">
    <source>
        <dbReference type="EMBL" id="MCQ9210399.1"/>
    </source>
</evidence>
<dbReference type="SUPFAM" id="SSF54913">
    <property type="entry name" value="GlnB-like"/>
    <property type="match status" value="1"/>
</dbReference>
<proteinExistence type="predicted"/>